<dbReference type="SUPFAM" id="SSF48652">
    <property type="entry name" value="Tetraspanin"/>
    <property type="match status" value="1"/>
</dbReference>
<keyword evidence="5 6" id="KW-0472">Membrane</keyword>
<accession>A0A6P8SE88</accession>
<evidence type="ECO:0000256" key="5">
    <source>
        <dbReference type="ARBA" id="ARBA00023136"/>
    </source>
</evidence>
<dbReference type="GeneID" id="117367991"/>
<evidence type="ECO:0000256" key="4">
    <source>
        <dbReference type="ARBA" id="ARBA00022989"/>
    </source>
</evidence>
<dbReference type="PANTHER" id="PTHR19282:SF263">
    <property type="entry name" value="LEUKOCYTE ANTIGEN CD37"/>
    <property type="match status" value="1"/>
</dbReference>
<dbReference type="GO" id="GO:0005886">
    <property type="term" value="C:plasma membrane"/>
    <property type="evidence" value="ECO:0007669"/>
    <property type="project" value="TreeGrafter"/>
</dbReference>
<dbReference type="InterPro" id="IPR018499">
    <property type="entry name" value="Tetraspanin/Peripherin"/>
</dbReference>
<evidence type="ECO:0000256" key="2">
    <source>
        <dbReference type="ARBA" id="ARBA00006840"/>
    </source>
</evidence>
<keyword evidence="4 6" id="KW-1133">Transmembrane helix</keyword>
<name>A0A6P8SE88_GEOSA</name>
<proteinExistence type="inferred from homology"/>
<protein>
    <submittedName>
        <fullName evidence="8">Leukocyte antigen CD37-like isoform X1</fullName>
    </submittedName>
</protein>
<dbReference type="RefSeq" id="XP_033817060.1">
    <property type="nucleotide sequence ID" value="XM_033961169.1"/>
</dbReference>
<feature type="transmembrane region" description="Helical" evidence="6">
    <location>
        <begin position="133"/>
        <end position="154"/>
    </location>
</feature>
<dbReference type="PRINTS" id="PR00259">
    <property type="entry name" value="TMFOUR"/>
</dbReference>
<dbReference type="Pfam" id="PF00335">
    <property type="entry name" value="Tetraspanin"/>
    <property type="match status" value="1"/>
</dbReference>
<dbReference type="InParanoid" id="A0A6P8SE88"/>
<dbReference type="AlphaFoldDB" id="A0A6P8SE88"/>
<sequence length="348" mass="37769">MGSMCEGGVSHKERDSEGGGVPDLPFFLGEGGAVCLLSKPAFSAWGIGGEEALCILCGGGTGFFLLLLPAQSRTSSMATKGCLGVTKYFLFVFNLFFFVLGGLLFSFGLWILFDRTCIISLLGASLALKIWSYVFSGVGIFTMLLGFLGCLGALKEIKCLLGFYFGFLLLLFAAQITVGVLVYTQKNTLKSMVGVQVKEIISHYGSGSQLSDKEESWDFVQTKFQCCGWISSTDWKENQRVSNSSGFLYSCSCLNTSLPVPAGRNSSASNNSSVEQLLSGFCAVPEKDSWPVYHRGCVISIQTWISGNIFTILGVCLGIGLLELFVMTLSMCLCRNLDQDYNKLSRYS</sequence>
<dbReference type="KEGG" id="gsh:117367991"/>
<feature type="transmembrane region" description="Helical" evidence="6">
    <location>
        <begin position="44"/>
        <end position="68"/>
    </location>
</feature>
<dbReference type="OrthoDB" id="438211at2759"/>
<dbReference type="PROSITE" id="PS00421">
    <property type="entry name" value="TM4_1"/>
    <property type="match status" value="1"/>
</dbReference>
<feature type="transmembrane region" description="Helical" evidence="6">
    <location>
        <begin position="161"/>
        <end position="183"/>
    </location>
</feature>
<evidence type="ECO:0000256" key="6">
    <source>
        <dbReference type="SAM" id="Phobius"/>
    </source>
</evidence>
<evidence type="ECO:0000313" key="7">
    <source>
        <dbReference type="Proteomes" id="UP000515159"/>
    </source>
</evidence>
<gene>
    <name evidence="8" type="primary">LOC117367991</name>
</gene>
<evidence type="ECO:0000256" key="1">
    <source>
        <dbReference type="ARBA" id="ARBA00004141"/>
    </source>
</evidence>
<dbReference type="InterPro" id="IPR008952">
    <property type="entry name" value="Tetraspanin_EC2_sf"/>
</dbReference>
<evidence type="ECO:0000256" key="3">
    <source>
        <dbReference type="ARBA" id="ARBA00022692"/>
    </source>
</evidence>
<evidence type="ECO:0000313" key="8">
    <source>
        <dbReference type="RefSeq" id="XP_033817060.1"/>
    </source>
</evidence>
<feature type="transmembrane region" description="Helical" evidence="6">
    <location>
        <begin position="88"/>
        <end position="113"/>
    </location>
</feature>
<dbReference type="PANTHER" id="PTHR19282">
    <property type="entry name" value="TETRASPANIN"/>
    <property type="match status" value="1"/>
</dbReference>
<feature type="transmembrane region" description="Helical" evidence="6">
    <location>
        <begin position="309"/>
        <end position="334"/>
    </location>
</feature>
<organism evidence="7 8">
    <name type="scientific">Geotrypetes seraphini</name>
    <name type="common">Gaboon caecilian</name>
    <name type="synonym">Caecilia seraphini</name>
    <dbReference type="NCBI Taxonomy" id="260995"/>
    <lineage>
        <taxon>Eukaryota</taxon>
        <taxon>Metazoa</taxon>
        <taxon>Chordata</taxon>
        <taxon>Craniata</taxon>
        <taxon>Vertebrata</taxon>
        <taxon>Euteleostomi</taxon>
        <taxon>Amphibia</taxon>
        <taxon>Gymnophiona</taxon>
        <taxon>Geotrypetes</taxon>
    </lineage>
</organism>
<dbReference type="Gene3D" id="1.10.1450.10">
    <property type="entry name" value="Tetraspanin"/>
    <property type="match status" value="1"/>
</dbReference>
<keyword evidence="7" id="KW-1185">Reference proteome</keyword>
<dbReference type="FunCoup" id="A0A6P8SE88">
    <property type="interactions" value="129"/>
</dbReference>
<comment type="similarity">
    <text evidence="2">Belongs to the tetraspanin (TM4SF) family.</text>
</comment>
<keyword evidence="3 6" id="KW-0812">Transmembrane</keyword>
<reference evidence="8" key="1">
    <citation type="submission" date="2025-08" db="UniProtKB">
        <authorList>
            <consortium name="RefSeq"/>
        </authorList>
    </citation>
    <scope>IDENTIFICATION</scope>
</reference>
<dbReference type="InterPro" id="IPR018503">
    <property type="entry name" value="Tetraspanin_CS"/>
</dbReference>
<dbReference type="Proteomes" id="UP000515159">
    <property type="component" value="Chromosome 10"/>
</dbReference>
<comment type="subcellular location">
    <subcellularLocation>
        <location evidence="1">Membrane</location>
        <topology evidence="1">Multi-pass membrane protein</topology>
    </subcellularLocation>
</comment>